<dbReference type="HOGENOM" id="CLU_001305_4_4_1"/>
<dbReference type="Proteomes" id="UP000054018">
    <property type="component" value="Unassembled WGS sequence"/>
</dbReference>
<accession>A0A0D0A594</accession>
<proteinExistence type="predicted"/>
<protein>
    <submittedName>
        <fullName evidence="1">Uncharacterized protein</fullName>
    </submittedName>
</protein>
<organism evidence="1 2">
    <name type="scientific">Pisolithus microcarpus 441</name>
    <dbReference type="NCBI Taxonomy" id="765257"/>
    <lineage>
        <taxon>Eukaryota</taxon>
        <taxon>Fungi</taxon>
        <taxon>Dikarya</taxon>
        <taxon>Basidiomycota</taxon>
        <taxon>Agaricomycotina</taxon>
        <taxon>Agaricomycetes</taxon>
        <taxon>Agaricomycetidae</taxon>
        <taxon>Boletales</taxon>
        <taxon>Sclerodermatineae</taxon>
        <taxon>Pisolithaceae</taxon>
        <taxon>Pisolithus</taxon>
    </lineage>
</organism>
<feature type="non-terminal residue" evidence="1">
    <location>
        <position position="1"/>
    </location>
</feature>
<dbReference type="EMBL" id="KN833697">
    <property type="protein sequence ID" value="KIK27233.1"/>
    <property type="molecule type" value="Genomic_DNA"/>
</dbReference>
<reference evidence="2" key="2">
    <citation type="submission" date="2015-01" db="EMBL/GenBank/DDBJ databases">
        <title>Evolutionary Origins and Diversification of the Mycorrhizal Mutualists.</title>
        <authorList>
            <consortium name="DOE Joint Genome Institute"/>
            <consortium name="Mycorrhizal Genomics Consortium"/>
            <person name="Kohler A."/>
            <person name="Kuo A."/>
            <person name="Nagy L.G."/>
            <person name="Floudas D."/>
            <person name="Copeland A."/>
            <person name="Barry K.W."/>
            <person name="Cichocki N."/>
            <person name="Veneault-Fourrey C."/>
            <person name="LaButti K."/>
            <person name="Lindquist E.A."/>
            <person name="Lipzen A."/>
            <person name="Lundell T."/>
            <person name="Morin E."/>
            <person name="Murat C."/>
            <person name="Riley R."/>
            <person name="Ohm R."/>
            <person name="Sun H."/>
            <person name="Tunlid A."/>
            <person name="Henrissat B."/>
            <person name="Grigoriev I.V."/>
            <person name="Hibbett D.S."/>
            <person name="Martin F."/>
        </authorList>
    </citation>
    <scope>NUCLEOTIDE SEQUENCE [LARGE SCALE GENOMIC DNA]</scope>
    <source>
        <strain evidence="2">441</strain>
    </source>
</reference>
<dbReference type="AlphaFoldDB" id="A0A0D0A594"/>
<reference evidence="1 2" key="1">
    <citation type="submission" date="2014-04" db="EMBL/GenBank/DDBJ databases">
        <authorList>
            <consortium name="DOE Joint Genome Institute"/>
            <person name="Kuo A."/>
            <person name="Kohler A."/>
            <person name="Costa M.D."/>
            <person name="Nagy L.G."/>
            <person name="Floudas D."/>
            <person name="Copeland A."/>
            <person name="Barry K.W."/>
            <person name="Cichocki N."/>
            <person name="Veneault-Fourrey C."/>
            <person name="LaButti K."/>
            <person name="Lindquist E.A."/>
            <person name="Lipzen A."/>
            <person name="Lundell T."/>
            <person name="Morin E."/>
            <person name="Murat C."/>
            <person name="Sun H."/>
            <person name="Tunlid A."/>
            <person name="Henrissat B."/>
            <person name="Grigoriev I.V."/>
            <person name="Hibbett D.S."/>
            <person name="Martin F."/>
            <person name="Nordberg H.P."/>
            <person name="Cantor M.N."/>
            <person name="Hua S.X."/>
        </authorList>
    </citation>
    <scope>NUCLEOTIDE SEQUENCE [LARGE SCALE GENOMIC DNA]</scope>
    <source>
        <strain evidence="1 2">441</strain>
    </source>
</reference>
<gene>
    <name evidence="1" type="ORF">PISMIDRAFT_76636</name>
</gene>
<evidence type="ECO:0000313" key="2">
    <source>
        <dbReference type="Proteomes" id="UP000054018"/>
    </source>
</evidence>
<sequence length="79" mass="8839">ELHRAALELRPSGHLDRASSLRSLALCLSDRYDRHGVVADSEEAVTLGYATLELRLPGHPDHHISLYSLTCDLWTGFQK</sequence>
<evidence type="ECO:0000313" key="1">
    <source>
        <dbReference type="EMBL" id="KIK27233.1"/>
    </source>
</evidence>
<feature type="non-terminal residue" evidence="1">
    <location>
        <position position="79"/>
    </location>
</feature>
<keyword evidence="2" id="KW-1185">Reference proteome</keyword>
<dbReference type="OrthoDB" id="9991317at2759"/>
<name>A0A0D0A594_9AGAM</name>